<protein>
    <submittedName>
        <fullName evidence="2">Uncharacterized protein</fullName>
    </submittedName>
</protein>
<reference evidence="2" key="2">
    <citation type="submission" date="2023-04" db="EMBL/GenBank/DDBJ databases">
        <authorList>
            <person name="Bruccoleri R.E."/>
            <person name="Oakeley E.J."/>
            <person name="Faust A.-M."/>
            <person name="Dessus-Babus S."/>
            <person name="Altorfer M."/>
            <person name="Burckhardt D."/>
            <person name="Oertli M."/>
            <person name="Naumann U."/>
            <person name="Petersen F."/>
            <person name="Wong J."/>
        </authorList>
    </citation>
    <scope>NUCLEOTIDE SEQUENCE</scope>
    <source>
        <strain evidence="2">GSM-AAB239-AS_SAM_17_03QT</strain>
        <tissue evidence="2">Leaf</tissue>
    </source>
</reference>
<dbReference type="EMBL" id="JANAVB010034617">
    <property type="protein sequence ID" value="KAJ6806535.1"/>
    <property type="molecule type" value="Genomic_DNA"/>
</dbReference>
<reference evidence="2" key="1">
    <citation type="journal article" date="2023" name="GigaByte">
        <title>Genome assembly of the bearded iris, Iris pallida Lam.</title>
        <authorList>
            <person name="Bruccoleri R.E."/>
            <person name="Oakeley E.J."/>
            <person name="Faust A.M.E."/>
            <person name="Altorfer M."/>
            <person name="Dessus-Babus S."/>
            <person name="Burckhardt D."/>
            <person name="Oertli M."/>
            <person name="Naumann U."/>
            <person name="Petersen F."/>
            <person name="Wong J."/>
        </authorList>
    </citation>
    <scope>NUCLEOTIDE SEQUENCE</scope>
    <source>
        <strain evidence="2">GSM-AAB239-AS_SAM_17_03QT</strain>
    </source>
</reference>
<evidence type="ECO:0000256" key="1">
    <source>
        <dbReference type="SAM" id="MobiDB-lite"/>
    </source>
</evidence>
<evidence type="ECO:0000313" key="2">
    <source>
        <dbReference type="EMBL" id="KAJ6806535.1"/>
    </source>
</evidence>
<organism evidence="2 3">
    <name type="scientific">Iris pallida</name>
    <name type="common">Sweet iris</name>
    <dbReference type="NCBI Taxonomy" id="29817"/>
    <lineage>
        <taxon>Eukaryota</taxon>
        <taxon>Viridiplantae</taxon>
        <taxon>Streptophyta</taxon>
        <taxon>Embryophyta</taxon>
        <taxon>Tracheophyta</taxon>
        <taxon>Spermatophyta</taxon>
        <taxon>Magnoliopsida</taxon>
        <taxon>Liliopsida</taxon>
        <taxon>Asparagales</taxon>
        <taxon>Iridaceae</taxon>
        <taxon>Iridoideae</taxon>
        <taxon>Irideae</taxon>
        <taxon>Iris</taxon>
    </lineage>
</organism>
<feature type="region of interest" description="Disordered" evidence="1">
    <location>
        <begin position="26"/>
        <end position="79"/>
    </location>
</feature>
<dbReference type="Proteomes" id="UP001140949">
    <property type="component" value="Unassembled WGS sequence"/>
</dbReference>
<name>A0AAX6ERW9_IRIPA</name>
<feature type="region of interest" description="Disordered" evidence="1">
    <location>
        <begin position="96"/>
        <end position="135"/>
    </location>
</feature>
<comment type="caution">
    <text evidence="2">The sequence shown here is derived from an EMBL/GenBank/DDBJ whole genome shotgun (WGS) entry which is preliminary data.</text>
</comment>
<dbReference type="AlphaFoldDB" id="A0AAX6ERW9"/>
<sequence length="207" mass="22494">MLDNLDLTAPASPAAILRHTFPPMSRVDSVEETRTAAPGAPLRSGRERPRLLGVRAKPPNVEPVRHSRGRVSEPTPCNDLPCRPPFHAVRARDPISPLDRSAPASQLCQQPTSANPAARLRASARAGELSRNPECLPPDAHHCGRRSLALHELTVGTPFPIGLSSRSTRLSYDDSEADCPTYYGDGLDRVDLDRGLLVEPLDFAHPE</sequence>
<gene>
    <name evidence="2" type="ORF">M6B38_174990</name>
</gene>
<accession>A0AAX6ERW9</accession>
<feature type="compositionally biased region" description="Polar residues" evidence="1">
    <location>
        <begin position="103"/>
        <end position="115"/>
    </location>
</feature>
<evidence type="ECO:0000313" key="3">
    <source>
        <dbReference type="Proteomes" id="UP001140949"/>
    </source>
</evidence>
<keyword evidence="3" id="KW-1185">Reference proteome</keyword>
<proteinExistence type="predicted"/>